<feature type="non-terminal residue" evidence="1">
    <location>
        <position position="1"/>
    </location>
</feature>
<evidence type="ECO:0000313" key="2">
    <source>
        <dbReference type="Proteomes" id="UP000837857"/>
    </source>
</evidence>
<accession>A0ABN8I156</accession>
<gene>
    <name evidence="1" type="ORF">IPOD504_LOCUS4150</name>
</gene>
<reference evidence="1" key="1">
    <citation type="submission" date="2022-03" db="EMBL/GenBank/DDBJ databases">
        <authorList>
            <person name="Martin H S."/>
        </authorList>
    </citation>
    <scope>NUCLEOTIDE SEQUENCE</scope>
</reference>
<proteinExistence type="predicted"/>
<dbReference type="Proteomes" id="UP000837857">
    <property type="component" value="Chromosome 15"/>
</dbReference>
<organism evidence="1 2">
    <name type="scientific">Iphiclides podalirius</name>
    <name type="common">scarce swallowtail</name>
    <dbReference type="NCBI Taxonomy" id="110791"/>
    <lineage>
        <taxon>Eukaryota</taxon>
        <taxon>Metazoa</taxon>
        <taxon>Ecdysozoa</taxon>
        <taxon>Arthropoda</taxon>
        <taxon>Hexapoda</taxon>
        <taxon>Insecta</taxon>
        <taxon>Pterygota</taxon>
        <taxon>Neoptera</taxon>
        <taxon>Endopterygota</taxon>
        <taxon>Lepidoptera</taxon>
        <taxon>Glossata</taxon>
        <taxon>Ditrysia</taxon>
        <taxon>Papilionoidea</taxon>
        <taxon>Papilionidae</taxon>
        <taxon>Papilioninae</taxon>
        <taxon>Iphiclides</taxon>
    </lineage>
</organism>
<protein>
    <submittedName>
        <fullName evidence="1">Uncharacterized protein</fullName>
    </submittedName>
</protein>
<dbReference type="EMBL" id="OW152827">
    <property type="protein sequence ID" value="CAH2043107.1"/>
    <property type="molecule type" value="Genomic_DNA"/>
</dbReference>
<evidence type="ECO:0000313" key="1">
    <source>
        <dbReference type="EMBL" id="CAH2043107.1"/>
    </source>
</evidence>
<name>A0ABN8I156_9NEOP</name>
<sequence>MRNQNWFNQSKVLRNLLLFPVFQKSRSSPIIVLCNVTVDLVLLSGITFRLKDVPGPIVPPLAGMGWQRSDVSPLIALTSLRHCSGRVPPVLPLTSDYVTVCV</sequence>
<keyword evidence="2" id="KW-1185">Reference proteome</keyword>